<feature type="transmembrane region" description="Helical" evidence="1">
    <location>
        <begin position="6"/>
        <end position="29"/>
    </location>
</feature>
<name>A0AAV2FNP6_9ROSI</name>
<organism evidence="2 3">
    <name type="scientific">Linum trigynum</name>
    <dbReference type="NCBI Taxonomy" id="586398"/>
    <lineage>
        <taxon>Eukaryota</taxon>
        <taxon>Viridiplantae</taxon>
        <taxon>Streptophyta</taxon>
        <taxon>Embryophyta</taxon>
        <taxon>Tracheophyta</taxon>
        <taxon>Spermatophyta</taxon>
        <taxon>Magnoliopsida</taxon>
        <taxon>eudicotyledons</taxon>
        <taxon>Gunneridae</taxon>
        <taxon>Pentapetalae</taxon>
        <taxon>rosids</taxon>
        <taxon>fabids</taxon>
        <taxon>Malpighiales</taxon>
        <taxon>Linaceae</taxon>
        <taxon>Linum</taxon>
    </lineage>
</organism>
<evidence type="ECO:0000313" key="3">
    <source>
        <dbReference type="Proteomes" id="UP001497516"/>
    </source>
</evidence>
<keyword evidence="1" id="KW-0472">Membrane</keyword>
<dbReference type="AlphaFoldDB" id="A0AAV2FNP6"/>
<accession>A0AAV2FNP6</accession>
<keyword evidence="1" id="KW-1133">Transmembrane helix</keyword>
<dbReference type="Proteomes" id="UP001497516">
    <property type="component" value="Chromosome 7"/>
</dbReference>
<sequence length="66" mass="7474">MVWVLYSIFPSNCLVSALFILLGASMVYYSIQILEDYTIYVFLICALPGNDSSVCYKPYCIPTFSI</sequence>
<gene>
    <name evidence="2" type="ORF">LTRI10_LOCUS39426</name>
</gene>
<proteinExistence type="predicted"/>
<keyword evidence="3" id="KW-1185">Reference proteome</keyword>
<protein>
    <submittedName>
        <fullName evidence="2">Uncharacterized protein</fullName>
    </submittedName>
</protein>
<dbReference type="EMBL" id="OZ034820">
    <property type="protein sequence ID" value="CAL1399235.1"/>
    <property type="molecule type" value="Genomic_DNA"/>
</dbReference>
<reference evidence="2 3" key="1">
    <citation type="submission" date="2024-04" db="EMBL/GenBank/DDBJ databases">
        <authorList>
            <person name="Fracassetti M."/>
        </authorList>
    </citation>
    <scope>NUCLEOTIDE SEQUENCE [LARGE SCALE GENOMIC DNA]</scope>
</reference>
<evidence type="ECO:0000313" key="2">
    <source>
        <dbReference type="EMBL" id="CAL1399235.1"/>
    </source>
</evidence>
<keyword evidence="1" id="KW-0812">Transmembrane</keyword>
<evidence type="ECO:0000256" key="1">
    <source>
        <dbReference type="SAM" id="Phobius"/>
    </source>
</evidence>